<name>A0ABP3FTJ1_9ACTN</name>
<reference evidence="8" key="1">
    <citation type="journal article" date="2019" name="Int. J. Syst. Evol. Microbiol.">
        <title>The Global Catalogue of Microorganisms (GCM) 10K type strain sequencing project: providing services to taxonomists for standard genome sequencing and annotation.</title>
        <authorList>
            <consortium name="The Broad Institute Genomics Platform"/>
            <consortium name="The Broad Institute Genome Sequencing Center for Infectious Disease"/>
            <person name="Wu L."/>
            <person name="Ma J."/>
        </authorList>
    </citation>
    <scope>NUCLEOTIDE SEQUENCE [LARGE SCALE GENOMIC DNA]</scope>
    <source>
        <strain evidence="8">JCM 3146</strain>
    </source>
</reference>
<dbReference type="Proteomes" id="UP001501822">
    <property type="component" value="Unassembled WGS sequence"/>
</dbReference>
<gene>
    <name evidence="7" type="primary">tauD</name>
    <name evidence="7" type="ORF">GCM10010151_14370</name>
</gene>
<dbReference type="SUPFAM" id="SSF51197">
    <property type="entry name" value="Clavaminate synthase-like"/>
    <property type="match status" value="1"/>
</dbReference>
<evidence type="ECO:0000313" key="8">
    <source>
        <dbReference type="Proteomes" id="UP001501822"/>
    </source>
</evidence>
<evidence type="ECO:0000259" key="6">
    <source>
        <dbReference type="Pfam" id="PF02668"/>
    </source>
</evidence>
<dbReference type="PANTHER" id="PTHR30468:SF1">
    <property type="entry name" value="ALPHA-KETOGLUTARATE-DEPENDENT SULFONATE DIOXYGENASE"/>
    <property type="match status" value="1"/>
</dbReference>
<dbReference type="Gene3D" id="3.60.130.10">
    <property type="entry name" value="Clavaminate synthase-like"/>
    <property type="match status" value="1"/>
</dbReference>
<keyword evidence="4" id="KW-0560">Oxidoreductase</keyword>
<evidence type="ECO:0000313" key="7">
    <source>
        <dbReference type="EMBL" id="GAA0325582.1"/>
    </source>
</evidence>
<organism evidence="7 8">
    <name type="scientific">Actinoallomurus spadix</name>
    <dbReference type="NCBI Taxonomy" id="79912"/>
    <lineage>
        <taxon>Bacteria</taxon>
        <taxon>Bacillati</taxon>
        <taxon>Actinomycetota</taxon>
        <taxon>Actinomycetes</taxon>
        <taxon>Streptosporangiales</taxon>
        <taxon>Thermomonosporaceae</taxon>
        <taxon>Actinoallomurus</taxon>
    </lineage>
</organism>
<comment type="similarity">
    <text evidence="1">Belongs to the TfdA dioxygenase family.</text>
</comment>
<sequence>MIEFHPVTRHIGAEVTGVDLRRPPSDDEVAQIRRGLLDHLVLFFRDQEITDEQHLAFARRFGTLNEPPMKTSASAIHVLDQKDPKGEGGDSWHSDNTFMPVPPMGSLLRAVILPDVGGDTLWANMYLAYESLPRSIQRLCDELEAEHDLTMSVTKAIAKGHRLDLEEMRRAWPPVRHPVVRIHPETGRRALFVNRSSTTRLVGLDDRENEALLPLLQDVVRSPEFQVRLKWRVGTLAFWDNRPTQHYAVADYTQRRKMHRVTINAPAEIDDGVPKGPRQA</sequence>
<dbReference type="InterPro" id="IPR042098">
    <property type="entry name" value="TauD-like_sf"/>
</dbReference>
<proteinExistence type="inferred from homology"/>
<dbReference type="InterPro" id="IPR051323">
    <property type="entry name" value="AtsK-like"/>
</dbReference>
<evidence type="ECO:0000256" key="5">
    <source>
        <dbReference type="ARBA" id="ARBA00023004"/>
    </source>
</evidence>
<keyword evidence="8" id="KW-1185">Reference proteome</keyword>
<comment type="caution">
    <text evidence="7">The sequence shown here is derived from an EMBL/GenBank/DDBJ whole genome shotgun (WGS) entry which is preliminary data.</text>
</comment>
<evidence type="ECO:0000256" key="4">
    <source>
        <dbReference type="ARBA" id="ARBA00023002"/>
    </source>
</evidence>
<dbReference type="EMBL" id="BAAABM010000009">
    <property type="protein sequence ID" value="GAA0325582.1"/>
    <property type="molecule type" value="Genomic_DNA"/>
</dbReference>
<dbReference type="PANTHER" id="PTHR30468">
    <property type="entry name" value="ALPHA-KETOGLUTARATE-DEPENDENT SULFONATE DIOXYGENASE"/>
    <property type="match status" value="1"/>
</dbReference>
<dbReference type="Pfam" id="PF02668">
    <property type="entry name" value="TauD"/>
    <property type="match status" value="1"/>
</dbReference>
<keyword evidence="2" id="KW-0479">Metal-binding</keyword>
<keyword evidence="3 7" id="KW-0223">Dioxygenase</keyword>
<evidence type="ECO:0000256" key="3">
    <source>
        <dbReference type="ARBA" id="ARBA00022964"/>
    </source>
</evidence>
<feature type="domain" description="TauD/TfdA-like" evidence="6">
    <location>
        <begin position="4"/>
        <end position="262"/>
    </location>
</feature>
<evidence type="ECO:0000256" key="2">
    <source>
        <dbReference type="ARBA" id="ARBA00022723"/>
    </source>
</evidence>
<keyword evidence="5" id="KW-0408">Iron</keyword>
<evidence type="ECO:0000256" key="1">
    <source>
        <dbReference type="ARBA" id="ARBA00005896"/>
    </source>
</evidence>
<protein>
    <submittedName>
        <fullName evidence="7">Taurine dioxygenase</fullName>
    </submittedName>
</protein>
<dbReference type="InterPro" id="IPR003819">
    <property type="entry name" value="TauD/TfdA-like"/>
</dbReference>
<dbReference type="GO" id="GO:0051213">
    <property type="term" value="F:dioxygenase activity"/>
    <property type="evidence" value="ECO:0007669"/>
    <property type="project" value="UniProtKB-KW"/>
</dbReference>
<dbReference type="RefSeq" id="WP_252800373.1">
    <property type="nucleotide sequence ID" value="NZ_BAAABM010000009.1"/>
</dbReference>
<accession>A0ABP3FTJ1</accession>